<keyword evidence="2" id="KW-1185">Reference proteome</keyword>
<gene>
    <name evidence="1" type="ORF">J7302_21345</name>
</gene>
<comment type="caution">
    <text evidence="1">The sequence shown here is derived from an EMBL/GenBank/DDBJ whole genome shotgun (WGS) entry which is preliminary data.</text>
</comment>
<dbReference type="CDD" id="cd01659">
    <property type="entry name" value="TRX_superfamily"/>
    <property type="match status" value="1"/>
</dbReference>
<dbReference type="Pfam" id="PF04134">
    <property type="entry name" value="DCC1-like"/>
    <property type="match status" value="1"/>
</dbReference>
<protein>
    <submittedName>
        <fullName evidence="1">DUF393 domain-containing protein</fullName>
    </submittedName>
</protein>
<evidence type="ECO:0000313" key="1">
    <source>
        <dbReference type="EMBL" id="MBT8768662.1"/>
    </source>
</evidence>
<proteinExistence type="predicted"/>
<sequence>MATPKTTIKVFYDGACPRCIADRRWYEGLADASEGVEWVDITGREAQLRVIGIDPYLALTELHVQDEAGRIHRELDAYILLLARVPKFAPLAWLIGLPGLRPLLSHLYRRWVLRRLKRSGRL</sequence>
<dbReference type="PANTHER" id="PTHR34290">
    <property type="entry name" value="SI:CH73-390P7.2"/>
    <property type="match status" value="1"/>
</dbReference>
<accession>A0ABS5XQU7</accession>
<evidence type="ECO:0000313" key="2">
    <source>
        <dbReference type="Proteomes" id="UP001519667"/>
    </source>
</evidence>
<dbReference type="RefSeq" id="WP_215379332.1">
    <property type="nucleotide sequence ID" value="NZ_JAGTIS010000014.1"/>
</dbReference>
<reference evidence="1 2" key="1">
    <citation type="submission" date="2021-04" db="EMBL/GenBank/DDBJ databases">
        <title>Pseudomonas boanensis sp. nov., a bacterium isolated from river water used for household purposes in Boane District, Mozambique.</title>
        <authorList>
            <person name="Nicklasson M."/>
            <person name="Martin-Rodriguez A.J."/>
            <person name="Thorell K."/>
            <person name="Neves L."/>
            <person name="Mussagy A."/>
            <person name="Rydberg H.A."/>
            <person name="Hernroth B."/>
            <person name="Svensson-Stadler L."/>
            <person name="Sjoling A."/>
        </authorList>
    </citation>
    <scope>NUCLEOTIDE SEQUENCE [LARGE SCALE GENOMIC DNA]</scope>
    <source>
        <strain evidence="1 2">DB1</strain>
    </source>
</reference>
<organism evidence="1 2">
    <name type="scientific">Metapseudomonas boanensis</name>
    <dbReference type="NCBI Taxonomy" id="2822138"/>
    <lineage>
        <taxon>Bacteria</taxon>
        <taxon>Pseudomonadati</taxon>
        <taxon>Pseudomonadota</taxon>
        <taxon>Gammaproteobacteria</taxon>
        <taxon>Pseudomonadales</taxon>
        <taxon>Pseudomonadaceae</taxon>
        <taxon>Metapseudomonas</taxon>
    </lineage>
</organism>
<name>A0ABS5XQU7_9GAMM</name>
<dbReference type="PANTHER" id="PTHR34290:SF2">
    <property type="entry name" value="OS04G0668800 PROTEIN"/>
    <property type="match status" value="1"/>
</dbReference>
<dbReference type="Proteomes" id="UP001519667">
    <property type="component" value="Unassembled WGS sequence"/>
</dbReference>
<dbReference type="EMBL" id="JAGTIS010000014">
    <property type="protein sequence ID" value="MBT8768662.1"/>
    <property type="molecule type" value="Genomic_DNA"/>
</dbReference>
<dbReference type="InterPro" id="IPR044691">
    <property type="entry name" value="DCC1_Trx"/>
</dbReference>
<dbReference type="InterPro" id="IPR007263">
    <property type="entry name" value="DCC1-like"/>
</dbReference>